<evidence type="ECO:0000313" key="3">
    <source>
        <dbReference type="Proteomes" id="UP000078512"/>
    </source>
</evidence>
<reference evidence="2 3" key="1">
    <citation type="submission" date="2016-05" db="EMBL/GenBank/DDBJ databases">
        <title>Genome sequencing reveals origins of a unique bacterial endosymbiosis in the earliest lineages of terrestrial Fungi.</title>
        <authorList>
            <consortium name="DOE Joint Genome Institute"/>
            <person name="Uehling J."/>
            <person name="Gryganskyi A."/>
            <person name="Hameed K."/>
            <person name="Tschaplinski T."/>
            <person name="Misztal P."/>
            <person name="Wu S."/>
            <person name="Desiro A."/>
            <person name="Vande Pol N."/>
            <person name="Du Z.-Y."/>
            <person name="Zienkiewicz A."/>
            <person name="Zienkiewicz K."/>
            <person name="Morin E."/>
            <person name="Tisserant E."/>
            <person name="Splivallo R."/>
            <person name="Hainaut M."/>
            <person name="Henrissat B."/>
            <person name="Ohm R."/>
            <person name="Kuo A."/>
            <person name="Yan J."/>
            <person name="Lipzen A."/>
            <person name="Nolan M."/>
            <person name="Labutti K."/>
            <person name="Barry K."/>
            <person name="Goldstein A."/>
            <person name="Labbe J."/>
            <person name="Schadt C."/>
            <person name="Tuskan G."/>
            <person name="Grigoriev I."/>
            <person name="Martin F."/>
            <person name="Vilgalys R."/>
            <person name="Bonito G."/>
        </authorList>
    </citation>
    <scope>NUCLEOTIDE SEQUENCE [LARGE SCALE GENOMIC DNA]</scope>
    <source>
        <strain evidence="2 3">AG-77</strain>
    </source>
</reference>
<name>A0A197K9Z9_9FUNG</name>
<dbReference type="PANTHER" id="PTHR33119">
    <property type="entry name" value="IFI3P"/>
    <property type="match status" value="1"/>
</dbReference>
<dbReference type="EMBL" id="KV442017">
    <property type="protein sequence ID" value="OAQ34527.1"/>
    <property type="molecule type" value="Genomic_DNA"/>
</dbReference>
<organism evidence="2 3">
    <name type="scientific">Linnemannia elongata AG-77</name>
    <dbReference type="NCBI Taxonomy" id="1314771"/>
    <lineage>
        <taxon>Eukaryota</taxon>
        <taxon>Fungi</taxon>
        <taxon>Fungi incertae sedis</taxon>
        <taxon>Mucoromycota</taxon>
        <taxon>Mortierellomycotina</taxon>
        <taxon>Mortierellomycetes</taxon>
        <taxon>Mortierellales</taxon>
        <taxon>Mortierellaceae</taxon>
        <taxon>Linnemannia</taxon>
    </lineage>
</organism>
<feature type="domain" description="DUF4246" evidence="1">
    <location>
        <begin position="23"/>
        <end position="160"/>
    </location>
</feature>
<protein>
    <recommendedName>
        <fullName evidence="1">DUF4246 domain-containing protein</fullName>
    </recommendedName>
</protein>
<dbReference type="Pfam" id="PF14033">
    <property type="entry name" value="DUF4246"/>
    <property type="match status" value="1"/>
</dbReference>
<evidence type="ECO:0000259" key="1">
    <source>
        <dbReference type="Pfam" id="PF14033"/>
    </source>
</evidence>
<dbReference type="Proteomes" id="UP000078512">
    <property type="component" value="Unassembled WGS sequence"/>
</dbReference>
<dbReference type="InterPro" id="IPR049192">
    <property type="entry name" value="DUF4246_C"/>
</dbReference>
<dbReference type="InterPro" id="IPR025340">
    <property type="entry name" value="DUF4246"/>
</dbReference>
<sequence>MACTETLRPDRQECLMAINIGVQGTRQSDGLIPEELKRWFVQSVRKLEAVADAREDWHLGSNNKCLDLLMVHLSIYPFIVNRTRVRSEVVIPPLEFIVAGKVIDLTPAPKSSAVDSTFYPKKHQWLPTDFDVSLDGKVKAKSYINNLNPIEHKDKYLTLE</sequence>
<keyword evidence="3" id="KW-1185">Reference proteome</keyword>
<evidence type="ECO:0000313" key="2">
    <source>
        <dbReference type="EMBL" id="OAQ34527.1"/>
    </source>
</evidence>
<proteinExistence type="predicted"/>
<dbReference type="STRING" id="1314771.A0A197K9Z9"/>
<accession>A0A197K9Z9</accession>
<dbReference type="OrthoDB" id="415532at2759"/>
<gene>
    <name evidence="2" type="ORF">K457DRAFT_14367</name>
</gene>
<dbReference type="PANTHER" id="PTHR33119:SF1">
    <property type="entry name" value="FE2OG DIOXYGENASE DOMAIN-CONTAINING PROTEIN"/>
    <property type="match status" value="1"/>
</dbReference>
<dbReference type="AlphaFoldDB" id="A0A197K9Z9"/>